<dbReference type="PROSITE" id="PS50404">
    <property type="entry name" value="GST_NTER"/>
    <property type="match status" value="1"/>
</dbReference>
<accession>A0A6A4GZ99</accession>
<evidence type="ECO:0000259" key="1">
    <source>
        <dbReference type="PROSITE" id="PS50404"/>
    </source>
</evidence>
<protein>
    <recommendedName>
        <fullName evidence="1">GST N-terminal domain-containing protein</fullName>
    </recommendedName>
</protein>
<evidence type="ECO:0000313" key="2">
    <source>
        <dbReference type="EMBL" id="KAE9390337.1"/>
    </source>
</evidence>
<dbReference type="Pfam" id="PF13409">
    <property type="entry name" value="GST_N_2"/>
    <property type="match status" value="1"/>
</dbReference>
<proteinExistence type="predicted"/>
<name>A0A6A4GZ99_9AGAR</name>
<evidence type="ECO:0000313" key="3">
    <source>
        <dbReference type="Proteomes" id="UP000799118"/>
    </source>
</evidence>
<dbReference type="SUPFAM" id="SSF47616">
    <property type="entry name" value="GST C-terminal domain-like"/>
    <property type="match status" value="1"/>
</dbReference>
<dbReference type="GO" id="GO:0005737">
    <property type="term" value="C:cytoplasm"/>
    <property type="evidence" value="ECO:0007669"/>
    <property type="project" value="TreeGrafter"/>
</dbReference>
<keyword evidence="3" id="KW-1185">Reference proteome</keyword>
<dbReference type="OrthoDB" id="4951845at2759"/>
<dbReference type="CDD" id="cd00299">
    <property type="entry name" value="GST_C_family"/>
    <property type="match status" value="1"/>
</dbReference>
<dbReference type="SUPFAM" id="SSF52833">
    <property type="entry name" value="Thioredoxin-like"/>
    <property type="match status" value="1"/>
</dbReference>
<dbReference type="EMBL" id="ML769662">
    <property type="protein sequence ID" value="KAE9390337.1"/>
    <property type="molecule type" value="Genomic_DNA"/>
</dbReference>
<dbReference type="CDD" id="cd03038">
    <property type="entry name" value="GST_N_etherase_LigE"/>
    <property type="match status" value="1"/>
</dbReference>
<dbReference type="PANTHER" id="PTHR43968">
    <property type="match status" value="1"/>
</dbReference>
<dbReference type="PANTHER" id="PTHR43968:SF6">
    <property type="entry name" value="GLUTATHIONE S-TRANSFERASE OMEGA"/>
    <property type="match status" value="1"/>
</dbReference>
<gene>
    <name evidence="2" type="ORF">BT96DRAFT_925983</name>
</gene>
<dbReference type="AlphaFoldDB" id="A0A6A4GZ99"/>
<dbReference type="Pfam" id="PF22041">
    <property type="entry name" value="GST_C_7"/>
    <property type="match status" value="1"/>
</dbReference>
<dbReference type="InterPro" id="IPR054416">
    <property type="entry name" value="GST_UstS-like_C"/>
</dbReference>
<organism evidence="2 3">
    <name type="scientific">Gymnopus androsaceus JB14</name>
    <dbReference type="NCBI Taxonomy" id="1447944"/>
    <lineage>
        <taxon>Eukaryota</taxon>
        <taxon>Fungi</taxon>
        <taxon>Dikarya</taxon>
        <taxon>Basidiomycota</taxon>
        <taxon>Agaricomycotina</taxon>
        <taxon>Agaricomycetes</taxon>
        <taxon>Agaricomycetidae</taxon>
        <taxon>Agaricales</taxon>
        <taxon>Marasmiineae</taxon>
        <taxon>Omphalotaceae</taxon>
        <taxon>Gymnopus</taxon>
    </lineage>
</organism>
<feature type="domain" description="GST N-terminal" evidence="1">
    <location>
        <begin position="7"/>
        <end position="98"/>
    </location>
</feature>
<reference evidence="2" key="1">
    <citation type="journal article" date="2019" name="Environ. Microbiol.">
        <title>Fungal ecological strategies reflected in gene transcription - a case study of two litter decomposers.</title>
        <authorList>
            <person name="Barbi F."/>
            <person name="Kohler A."/>
            <person name="Barry K."/>
            <person name="Baskaran P."/>
            <person name="Daum C."/>
            <person name="Fauchery L."/>
            <person name="Ihrmark K."/>
            <person name="Kuo A."/>
            <person name="LaButti K."/>
            <person name="Lipzen A."/>
            <person name="Morin E."/>
            <person name="Grigoriev I.V."/>
            <person name="Henrissat B."/>
            <person name="Lindahl B."/>
            <person name="Martin F."/>
        </authorList>
    </citation>
    <scope>NUCLEOTIDE SEQUENCE</scope>
    <source>
        <strain evidence="2">JB14</strain>
    </source>
</reference>
<dbReference type="InterPro" id="IPR036282">
    <property type="entry name" value="Glutathione-S-Trfase_C_sf"/>
</dbReference>
<dbReference type="InterPro" id="IPR050983">
    <property type="entry name" value="GST_Omega/HSP26"/>
</dbReference>
<dbReference type="InterPro" id="IPR004045">
    <property type="entry name" value="Glutathione_S-Trfase_N"/>
</dbReference>
<sequence length="248" mass="27766">MITLYDFDGKAKGVPWNPNVWKTRYSLNYKGLPYKTVWLEYPDVEPMMKKIGAAPTSKKADGSPLYTIPTIYDDSTGTVIADSVLIAEYLDETYPSTPKLFPPGTHALQGAFQQLFSSMLLPLVIKFIIVDVPLMLLNPGSVEYFNKHRSEQFGVPTLEALRVPPEAKDAEWHKVKDAFGALNALNKDGDTWVMGDTPSFADFVIASVLAALKSMHGKESAEWTRIMSWHGGRWERLMMAVEKYSAVL</sequence>
<dbReference type="Proteomes" id="UP000799118">
    <property type="component" value="Unassembled WGS sequence"/>
</dbReference>
<dbReference type="Gene3D" id="1.20.1050.10">
    <property type="match status" value="1"/>
</dbReference>
<dbReference type="Gene3D" id="3.40.30.10">
    <property type="entry name" value="Glutaredoxin"/>
    <property type="match status" value="1"/>
</dbReference>
<dbReference type="InterPro" id="IPR036249">
    <property type="entry name" value="Thioredoxin-like_sf"/>
</dbReference>